<protein>
    <recommendedName>
        <fullName evidence="9">Methyl-accepting chemotaxis protein</fullName>
    </recommendedName>
</protein>
<dbReference type="PROSITE" id="PS50111">
    <property type="entry name" value="CHEMOTAXIS_TRANSDUC_2"/>
    <property type="match status" value="1"/>
</dbReference>
<feature type="transmembrane region" description="Helical" evidence="4">
    <location>
        <begin position="339"/>
        <end position="361"/>
    </location>
</feature>
<evidence type="ECO:0000256" key="4">
    <source>
        <dbReference type="SAM" id="Phobius"/>
    </source>
</evidence>
<name>A0A0B7GWQ4_TREPH</name>
<gene>
    <name evidence="7" type="ORF">TPHV1_140004</name>
</gene>
<comment type="similarity">
    <text evidence="2">Belongs to the methyl-accepting chemotaxis (MCP) protein family.</text>
</comment>
<accession>A0A0B7GWQ4</accession>
<keyword evidence="4" id="KW-0472">Membrane</keyword>
<dbReference type="OrthoDB" id="243053at2"/>
<dbReference type="InterPro" id="IPR004089">
    <property type="entry name" value="MCPsignal_dom"/>
</dbReference>
<dbReference type="RefSeq" id="WP_156144657.1">
    <property type="nucleotide sequence ID" value="NZ_CDNC01000006.1"/>
</dbReference>
<evidence type="ECO:0000256" key="2">
    <source>
        <dbReference type="ARBA" id="ARBA00029447"/>
    </source>
</evidence>
<dbReference type="Proteomes" id="UP000042527">
    <property type="component" value="Unassembled WGS sequence"/>
</dbReference>
<reference evidence="8" key="1">
    <citation type="submission" date="2015-01" db="EMBL/GenBank/DDBJ databases">
        <authorList>
            <person name="Manzoor Shahid"/>
            <person name="Zubair Saima"/>
        </authorList>
    </citation>
    <scope>NUCLEOTIDE SEQUENCE [LARGE SCALE GENOMIC DNA]</scope>
    <source>
        <strain evidence="8">V1</strain>
    </source>
</reference>
<dbReference type="SUPFAM" id="SSF58104">
    <property type="entry name" value="Methyl-accepting chemotaxis protein (MCP) signaling domain"/>
    <property type="match status" value="1"/>
</dbReference>
<dbReference type="InterPro" id="IPR051310">
    <property type="entry name" value="MCP_chemotaxis"/>
</dbReference>
<evidence type="ECO:0000313" key="8">
    <source>
        <dbReference type="Proteomes" id="UP000042527"/>
    </source>
</evidence>
<dbReference type="SMART" id="SM00283">
    <property type="entry name" value="MA"/>
    <property type="match status" value="1"/>
</dbReference>
<dbReference type="Gene3D" id="6.10.340.10">
    <property type="match status" value="1"/>
</dbReference>
<evidence type="ECO:0000256" key="3">
    <source>
        <dbReference type="PROSITE-ProRule" id="PRU00284"/>
    </source>
</evidence>
<keyword evidence="3" id="KW-0807">Transducer</keyword>
<dbReference type="GO" id="GO:0007165">
    <property type="term" value="P:signal transduction"/>
    <property type="evidence" value="ECO:0007669"/>
    <property type="project" value="UniProtKB-KW"/>
</dbReference>
<dbReference type="Pfam" id="PF00015">
    <property type="entry name" value="MCPsignal"/>
    <property type="match status" value="1"/>
</dbReference>
<sequence>MYIYRKPNIGGALHEQQNRIYYSSPPPPRKIDNRKRFSITFRLLIFSLGLPLVWLIILGIELNFRFNTIMSDFDKKSLQETIMLIDTTLQTYFSNVKNSVQYIAENPLLQNSSQDITSYINKDDPSGKNKMEPEVKGGYENEVFSFFKHFVEHSPALANAGFALKSNGGFVAFPAESKKNKYDPRTRSWYELAIKNPNKIVFTDAHKTTYNTINYSVVSTVHYPDGTLKGVISCAGDLTELLNLVTAIAKKTRQDIILTDVSGFVLVNTIFPENIFKDIKEIGIPELANYTAGEKNRISAVINKQPFMIDTSMSNNDFMKLNFVVLEPQIERIQTNRKITLFIFTRFIIAMIILSVIISIVSVRIGKSLKKVSKALKDIAEGDGDLTVSLPVTGNDEITDLANYFNQTIKKIAESIKQVAGSTNVMQNIGAELSTNMTETASAVHQITANINGVKQQALNQAASVTETAATVEEIVRTIKQLNNSIETQATSVIQSTSSIEQMVANINSIGKMLEENRAVMADLDKQIIRGKKGAALANADVVKISEKSGTLMEASQIIQHIASQTNLLAMNAAIEAAHAGDSGKGFAVVADEIRKLAEESNTQGKGIAAMIKESTQIIESLTTSSKAAENVFNEVVILAKKALNHVEQIDRAMQEQKHGGTEVLSAIREINNVTIQVKDGSNEMLTGGESVAKEMQKLDELTRVITDSMNEMASGVAQINNAVQNVNEITQHNKESIGNLANEVKKFKV</sequence>
<feature type="domain" description="Methyl-accepting transducer" evidence="5">
    <location>
        <begin position="464"/>
        <end position="693"/>
    </location>
</feature>
<dbReference type="PROSITE" id="PS50885">
    <property type="entry name" value="HAMP"/>
    <property type="match status" value="1"/>
</dbReference>
<keyword evidence="8" id="KW-1185">Reference proteome</keyword>
<organism evidence="7 8">
    <name type="scientific">Treponema phagedenis</name>
    <dbReference type="NCBI Taxonomy" id="162"/>
    <lineage>
        <taxon>Bacteria</taxon>
        <taxon>Pseudomonadati</taxon>
        <taxon>Spirochaetota</taxon>
        <taxon>Spirochaetia</taxon>
        <taxon>Spirochaetales</taxon>
        <taxon>Treponemataceae</taxon>
        <taxon>Treponema</taxon>
    </lineage>
</organism>
<evidence type="ECO:0000313" key="7">
    <source>
        <dbReference type="EMBL" id="CEM61056.1"/>
    </source>
</evidence>
<dbReference type="SMART" id="SM00304">
    <property type="entry name" value="HAMP"/>
    <property type="match status" value="1"/>
</dbReference>
<dbReference type="GO" id="GO:0006935">
    <property type="term" value="P:chemotaxis"/>
    <property type="evidence" value="ECO:0007669"/>
    <property type="project" value="UniProtKB-KW"/>
</dbReference>
<feature type="transmembrane region" description="Helical" evidence="4">
    <location>
        <begin position="39"/>
        <end position="60"/>
    </location>
</feature>
<dbReference type="InterPro" id="IPR003660">
    <property type="entry name" value="HAMP_dom"/>
</dbReference>
<dbReference type="Gene3D" id="1.10.287.950">
    <property type="entry name" value="Methyl-accepting chemotaxis protein"/>
    <property type="match status" value="1"/>
</dbReference>
<keyword evidence="4" id="KW-0812">Transmembrane</keyword>
<dbReference type="AlphaFoldDB" id="A0A0B7GWQ4"/>
<keyword evidence="1" id="KW-0145">Chemotaxis</keyword>
<dbReference type="PANTHER" id="PTHR43531:SF11">
    <property type="entry name" value="METHYL-ACCEPTING CHEMOTAXIS PROTEIN 3"/>
    <property type="match status" value="1"/>
</dbReference>
<evidence type="ECO:0000259" key="6">
    <source>
        <dbReference type="PROSITE" id="PS50885"/>
    </source>
</evidence>
<dbReference type="Pfam" id="PF00672">
    <property type="entry name" value="HAMP"/>
    <property type="match status" value="1"/>
</dbReference>
<dbReference type="InterPro" id="IPR004090">
    <property type="entry name" value="Chemotax_Me-accpt_rcpt"/>
</dbReference>
<proteinExistence type="inferred from homology"/>
<dbReference type="EMBL" id="CDNC01000006">
    <property type="protein sequence ID" value="CEM61056.1"/>
    <property type="molecule type" value="Genomic_DNA"/>
</dbReference>
<evidence type="ECO:0000256" key="1">
    <source>
        <dbReference type="ARBA" id="ARBA00022500"/>
    </source>
</evidence>
<keyword evidence="4" id="KW-1133">Transmembrane helix</keyword>
<dbReference type="GO" id="GO:0004888">
    <property type="term" value="F:transmembrane signaling receptor activity"/>
    <property type="evidence" value="ECO:0007669"/>
    <property type="project" value="InterPro"/>
</dbReference>
<dbReference type="Gene3D" id="3.30.450.20">
    <property type="entry name" value="PAS domain"/>
    <property type="match status" value="2"/>
</dbReference>
<dbReference type="PRINTS" id="PR00260">
    <property type="entry name" value="CHEMTRNSDUCR"/>
</dbReference>
<dbReference type="PANTHER" id="PTHR43531">
    <property type="entry name" value="PROTEIN ICFG"/>
    <property type="match status" value="1"/>
</dbReference>
<evidence type="ECO:0000259" key="5">
    <source>
        <dbReference type="PROSITE" id="PS50111"/>
    </source>
</evidence>
<dbReference type="CDD" id="cd06225">
    <property type="entry name" value="HAMP"/>
    <property type="match status" value="1"/>
</dbReference>
<feature type="domain" description="HAMP" evidence="6">
    <location>
        <begin position="363"/>
        <end position="417"/>
    </location>
</feature>
<evidence type="ECO:0008006" key="9">
    <source>
        <dbReference type="Google" id="ProtNLM"/>
    </source>
</evidence>
<dbReference type="GO" id="GO:0005886">
    <property type="term" value="C:plasma membrane"/>
    <property type="evidence" value="ECO:0007669"/>
    <property type="project" value="TreeGrafter"/>
</dbReference>